<dbReference type="OrthoDB" id="8048523at2759"/>
<keyword evidence="2 8" id="KW-0812">Transmembrane</keyword>
<keyword evidence="11" id="KW-1185">Reference proteome</keyword>
<dbReference type="FunFam" id="1.20.1280.290:FF:000009">
    <property type="entry name" value="PQ loop repeat family protein"/>
    <property type="match status" value="1"/>
</dbReference>
<dbReference type="GO" id="GO:0034488">
    <property type="term" value="P:basic amino acid transmembrane export from vacuole"/>
    <property type="evidence" value="ECO:0007669"/>
    <property type="project" value="TreeGrafter"/>
</dbReference>
<reference evidence="10" key="2">
    <citation type="submission" date="2018-07" db="EMBL/GenBank/DDBJ databases">
        <title>Leveraging single-cell genomics to expand the Fungal Tree of Life.</title>
        <authorList>
            <consortium name="DOE Joint Genome Institute"/>
            <person name="Ahrendt S.R."/>
            <person name="Quandt C.A."/>
            <person name="Ciobanu D."/>
            <person name="Clum A."/>
            <person name="Salamov A."/>
            <person name="Andreopoulos B."/>
            <person name="Cheng J.-F."/>
            <person name="Woyke T."/>
            <person name="Pelin A."/>
            <person name="Henrissat B."/>
            <person name="Reynolds N."/>
            <person name="Benny G.L."/>
            <person name="Smith M.E."/>
            <person name="James T.Y."/>
            <person name="Grigoriev I.V."/>
        </authorList>
    </citation>
    <scope>NUCLEOTIDE SEQUENCE</scope>
    <source>
        <strain evidence="10">RSA 1356</strain>
    </source>
</reference>
<evidence type="ECO:0000256" key="6">
    <source>
        <dbReference type="ARBA" id="ARBA00050768"/>
    </source>
</evidence>
<evidence type="ECO:0000256" key="2">
    <source>
        <dbReference type="ARBA" id="ARBA00022692"/>
    </source>
</evidence>
<dbReference type="InterPro" id="IPR006603">
    <property type="entry name" value="PQ-loop_rpt"/>
</dbReference>
<dbReference type="SMART" id="SM00679">
    <property type="entry name" value="CTNS"/>
    <property type="match status" value="2"/>
</dbReference>
<evidence type="ECO:0000313" key="10">
    <source>
        <dbReference type="EMBL" id="RKP09330.1"/>
    </source>
</evidence>
<evidence type="ECO:0000313" key="11">
    <source>
        <dbReference type="Proteomes" id="UP000271241"/>
    </source>
</evidence>
<evidence type="ECO:0000256" key="4">
    <source>
        <dbReference type="ARBA" id="ARBA00023136"/>
    </source>
</evidence>
<dbReference type="GO" id="GO:0000329">
    <property type="term" value="C:fungal-type vacuole membrane"/>
    <property type="evidence" value="ECO:0007669"/>
    <property type="project" value="TreeGrafter"/>
</dbReference>
<feature type="transmembrane region" description="Helical" evidence="8">
    <location>
        <begin position="255"/>
        <end position="278"/>
    </location>
</feature>
<dbReference type="PANTHER" id="PTHR16201:SF34">
    <property type="entry name" value="LYSOSOMAL AMINO ACID TRANSPORTER 1"/>
    <property type="match status" value="1"/>
</dbReference>
<evidence type="ECO:0000256" key="7">
    <source>
        <dbReference type="SAM" id="MobiDB-lite"/>
    </source>
</evidence>
<dbReference type="Proteomes" id="UP000271241">
    <property type="component" value="Unassembled WGS sequence"/>
</dbReference>
<name>A0A4P9XV94_9FUNG</name>
<dbReference type="EMBL" id="KZ993107">
    <property type="protein sequence ID" value="RKP05515.1"/>
    <property type="molecule type" value="Genomic_DNA"/>
</dbReference>
<dbReference type="AlphaFoldDB" id="A0A4P9XV94"/>
<gene>
    <name evidence="10" type="ORF">THASP1DRAFT_14417</name>
    <name evidence="9" type="ORF">THASP1DRAFT_19718</name>
</gene>
<dbReference type="InterPro" id="IPR051415">
    <property type="entry name" value="LAAT-1"/>
</dbReference>
<keyword evidence="3 8" id="KW-1133">Transmembrane helix</keyword>
<protein>
    <submittedName>
        <fullName evidence="10">PQ loop repeat-domain-containing protein</fullName>
    </submittedName>
</protein>
<dbReference type="Pfam" id="PF04193">
    <property type="entry name" value="PQ-loop"/>
    <property type="match status" value="2"/>
</dbReference>
<evidence type="ECO:0000256" key="1">
    <source>
        <dbReference type="ARBA" id="ARBA00004141"/>
    </source>
</evidence>
<organism evidence="10 11">
    <name type="scientific">Thamnocephalis sphaerospora</name>
    <dbReference type="NCBI Taxonomy" id="78915"/>
    <lineage>
        <taxon>Eukaryota</taxon>
        <taxon>Fungi</taxon>
        <taxon>Fungi incertae sedis</taxon>
        <taxon>Zoopagomycota</taxon>
        <taxon>Zoopagomycotina</taxon>
        <taxon>Zoopagomycetes</taxon>
        <taxon>Zoopagales</taxon>
        <taxon>Sigmoideomycetaceae</taxon>
        <taxon>Thamnocephalis</taxon>
    </lineage>
</organism>
<reference evidence="11" key="1">
    <citation type="journal article" date="2018" name="Nat. Microbiol.">
        <title>Leveraging single-cell genomics to expand the fungal tree of life.</title>
        <authorList>
            <person name="Ahrendt S.R."/>
            <person name="Quandt C.A."/>
            <person name="Ciobanu D."/>
            <person name="Clum A."/>
            <person name="Salamov A."/>
            <person name="Andreopoulos B."/>
            <person name="Cheng J.F."/>
            <person name="Woyke T."/>
            <person name="Pelin A."/>
            <person name="Henrissat B."/>
            <person name="Reynolds N.K."/>
            <person name="Benny G.L."/>
            <person name="Smith M.E."/>
            <person name="James T.Y."/>
            <person name="Grigoriev I.V."/>
        </authorList>
    </citation>
    <scope>NUCLEOTIDE SEQUENCE [LARGE SCALE GENOMIC DNA]</scope>
    <source>
        <strain evidence="11">RSA 1356</strain>
    </source>
</reference>
<feature type="transmembrane region" description="Helical" evidence="8">
    <location>
        <begin position="224"/>
        <end position="243"/>
    </location>
</feature>
<feature type="transmembrane region" description="Helical" evidence="8">
    <location>
        <begin position="60"/>
        <end position="80"/>
    </location>
</feature>
<dbReference type="GO" id="GO:0015174">
    <property type="term" value="F:basic amino acid transmembrane transporter activity"/>
    <property type="evidence" value="ECO:0007669"/>
    <property type="project" value="TreeGrafter"/>
</dbReference>
<accession>A0A4P9XV94</accession>
<evidence type="ECO:0000256" key="5">
    <source>
        <dbReference type="ARBA" id="ARBA00038039"/>
    </source>
</evidence>
<proteinExistence type="inferred from homology"/>
<feature type="region of interest" description="Disordered" evidence="7">
    <location>
        <begin position="99"/>
        <end position="122"/>
    </location>
</feature>
<feature type="non-terminal residue" evidence="10">
    <location>
        <position position="1"/>
    </location>
</feature>
<evidence type="ECO:0000313" key="9">
    <source>
        <dbReference type="EMBL" id="RKP05515.1"/>
    </source>
</evidence>
<dbReference type="EMBL" id="KZ992522">
    <property type="protein sequence ID" value="RKP09330.1"/>
    <property type="molecule type" value="Genomic_DNA"/>
</dbReference>
<dbReference type="Gene3D" id="1.20.1280.290">
    <property type="match status" value="2"/>
</dbReference>
<evidence type="ECO:0000256" key="3">
    <source>
        <dbReference type="ARBA" id="ARBA00022989"/>
    </source>
</evidence>
<dbReference type="PANTHER" id="PTHR16201">
    <property type="entry name" value="SEVEN TRANSMEMBRANE PROTEIN 1-RELATED"/>
    <property type="match status" value="1"/>
</dbReference>
<keyword evidence="4 8" id="KW-0472">Membrane</keyword>
<sequence>VSPGAGYLSIFSWLNAQVPQLYANYLNQSASSLSMRFLLIWLFGDITNFFGSILTRQLAFQIYLAFYFCLIDLALLIQFLHYRKRNRMRRTHTSAHTSRYSSVLSESGDENVRDAASDAGNERTGLLDDSSICPCPNSVSTLFALSFLALNYVLDRQLVSWPAVDGGSGSGSSSGGQLFAPEVRPHLALGTILAWMCTACYLASRLPQIIKNARCRQSAEGLSVFMFVFAALGNLTYVISILARDASLSNIIHSLPFLLGSGGTLVFDVTIFTQYYYYRKRDLDFMRQHYSDAPHVHYHAGPSAHSHASRRSSTRMPINSHAYLSAVYGEPIATATLQEDRDGSDQSTVRGLSI</sequence>
<comment type="subcellular location">
    <subcellularLocation>
        <location evidence="1">Membrane</location>
        <topology evidence="1">Multi-pass membrane protein</topology>
    </subcellularLocation>
</comment>
<comment type="similarity">
    <text evidence="5">Belongs to the laat-1 family.</text>
</comment>
<evidence type="ECO:0000256" key="8">
    <source>
        <dbReference type="SAM" id="Phobius"/>
    </source>
</evidence>
<comment type="catalytic activity">
    <reaction evidence="6">
        <text>L-histidine(out) + L-arginine(in) = L-histidine(in) + L-arginine(out)</text>
        <dbReference type="Rhea" id="RHEA:71063"/>
        <dbReference type="ChEBI" id="CHEBI:32682"/>
        <dbReference type="ChEBI" id="CHEBI:57595"/>
    </reaction>
</comment>